<dbReference type="RefSeq" id="XP_045960257.1">
    <property type="nucleotide sequence ID" value="XM_046099935.1"/>
</dbReference>
<dbReference type="Gene3D" id="3.30.559.30">
    <property type="entry name" value="Nonribosomal peptide synthetase, condensation domain"/>
    <property type="match status" value="1"/>
</dbReference>
<dbReference type="PANTHER" id="PTHR28037:SF1">
    <property type="entry name" value="ALCOHOL O-ACETYLTRANSFERASE 1-RELATED"/>
    <property type="match status" value="1"/>
</dbReference>
<dbReference type="Proteomes" id="UP000758603">
    <property type="component" value="Unassembled WGS sequence"/>
</dbReference>
<accession>A0A9P8UPS3</accession>
<organism evidence="1 2">
    <name type="scientific">Truncatella angustata</name>
    <dbReference type="NCBI Taxonomy" id="152316"/>
    <lineage>
        <taxon>Eukaryota</taxon>
        <taxon>Fungi</taxon>
        <taxon>Dikarya</taxon>
        <taxon>Ascomycota</taxon>
        <taxon>Pezizomycotina</taxon>
        <taxon>Sordariomycetes</taxon>
        <taxon>Xylariomycetidae</taxon>
        <taxon>Amphisphaeriales</taxon>
        <taxon>Sporocadaceae</taxon>
        <taxon>Truncatella</taxon>
    </lineage>
</organism>
<dbReference type="AlphaFoldDB" id="A0A9P8UPS3"/>
<evidence type="ECO:0000313" key="1">
    <source>
        <dbReference type="EMBL" id="KAH6655992.1"/>
    </source>
</evidence>
<dbReference type="EMBL" id="JAGPXC010000003">
    <property type="protein sequence ID" value="KAH6655992.1"/>
    <property type="molecule type" value="Genomic_DNA"/>
</dbReference>
<dbReference type="OrthoDB" id="2150604at2759"/>
<dbReference type="SUPFAM" id="SSF52777">
    <property type="entry name" value="CoA-dependent acyltransferases"/>
    <property type="match status" value="1"/>
</dbReference>
<dbReference type="Pfam" id="PF07247">
    <property type="entry name" value="AATase"/>
    <property type="match status" value="1"/>
</dbReference>
<name>A0A9P8UPS3_9PEZI</name>
<proteinExistence type="predicted"/>
<dbReference type="InterPro" id="IPR023213">
    <property type="entry name" value="CAT-like_dom_sf"/>
</dbReference>
<protein>
    <submittedName>
        <fullName evidence="1">Alcohol acetyltransferase-domain-containing protein</fullName>
    </submittedName>
</protein>
<dbReference type="PANTHER" id="PTHR28037">
    <property type="entry name" value="ALCOHOL O-ACETYLTRANSFERASE 1-RELATED"/>
    <property type="match status" value="1"/>
</dbReference>
<comment type="caution">
    <text evidence="1">The sequence shown here is derived from an EMBL/GenBank/DDBJ whole genome shotgun (WGS) entry which is preliminary data.</text>
</comment>
<keyword evidence="2" id="KW-1185">Reference proteome</keyword>
<dbReference type="GeneID" id="70128827"/>
<gene>
    <name evidence="1" type="ORF">BKA67DRAFT_534896</name>
</gene>
<sequence>MGWLGTQRAVDKIESQKLRQLGPSECFQLTQTLSGSYCACALTCRYTMTRSERSSIKDIFEKALAFTILEHSSLQVGIACEDTKRPVWVKLSQIHFRQCLEWYTADDDDLDQVLLKTLETQHSTRFVKLESKPQWRVIVLHSVRNNSLEVVFVANHAASDGMGARIFHETLLFGLNTPPSNWVRTHFKDHVLHIPELFTMTSSVEQMLDFPLSTGFLLTEGWRGLRPSVLAPNLPWEAHWAPIYPYHCVTRINILRVDDFILQRLVATCRRNKTSLTGLLHALMLLAMATRLPRTKAKAFIAGTPISLRSFMTSNPNGNGGTDPHRVVGNMITSCYHKFGESLVTEMRQYANSLRVDMKVSPRLESLIWSTALEVKTTLNKKLDAGLKNDLVGLSKLVTDWKAYFKTESKKPRLLSWELSNIGKVDNTLIEDSGVQENDQLWNVEGALFSQSATAIGPAICVNPVTVQGKGLVISFSWQVDVVDEELMHGIIKDLRSWIHSLVLHDKH</sequence>
<evidence type="ECO:0000313" key="2">
    <source>
        <dbReference type="Proteomes" id="UP000758603"/>
    </source>
</evidence>
<dbReference type="InterPro" id="IPR052058">
    <property type="entry name" value="Alcohol_O-acetyltransferase"/>
</dbReference>
<dbReference type="Gene3D" id="3.30.559.10">
    <property type="entry name" value="Chloramphenicol acetyltransferase-like domain"/>
    <property type="match status" value="1"/>
</dbReference>
<dbReference type="InterPro" id="IPR010828">
    <property type="entry name" value="Atf2/Sli1-like"/>
</dbReference>
<dbReference type="GO" id="GO:0008080">
    <property type="term" value="F:N-acetyltransferase activity"/>
    <property type="evidence" value="ECO:0007669"/>
    <property type="project" value="TreeGrafter"/>
</dbReference>
<reference evidence="1" key="1">
    <citation type="journal article" date="2021" name="Nat. Commun.">
        <title>Genetic determinants of endophytism in the Arabidopsis root mycobiome.</title>
        <authorList>
            <person name="Mesny F."/>
            <person name="Miyauchi S."/>
            <person name="Thiergart T."/>
            <person name="Pickel B."/>
            <person name="Atanasova L."/>
            <person name="Karlsson M."/>
            <person name="Huettel B."/>
            <person name="Barry K.W."/>
            <person name="Haridas S."/>
            <person name="Chen C."/>
            <person name="Bauer D."/>
            <person name="Andreopoulos W."/>
            <person name="Pangilinan J."/>
            <person name="LaButti K."/>
            <person name="Riley R."/>
            <person name="Lipzen A."/>
            <person name="Clum A."/>
            <person name="Drula E."/>
            <person name="Henrissat B."/>
            <person name="Kohler A."/>
            <person name="Grigoriev I.V."/>
            <person name="Martin F.M."/>
            <person name="Hacquard S."/>
        </authorList>
    </citation>
    <scope>NUCLEOTIDE SEQUENCE</scope>
    <source>
        <strain evidence="1">MPI-SDFR-AT-0073</strain>
    </source>
</reference>